<keyword evidence="2" id="KW-0328">Glycosyltransferase</keyword>
<evidence type="ECO:0000256" key="3">
    <source>
        <dbReference type="ARBA" id="ARBA00022679"/>
    </source>
</evidence>
<evidence type="ECO:0000256" key="1">
    <source>
        <dbReference type="ARBA" id="ARBA00007737"/>
    </source>
</evidence>
<comment type="similarity">
    <text evidence="1">Belongs to the glycosyltransferase GT106 family.</text>
</comment>
<evidence type="ECO:0000256" key="7">
    <source>
        <dbReference type="SAM" id="Phobius"/>
    </source>
</evidence>
<reference evidence="8" key="2">
    <citation type="submission" date="2023-05" db="EMBL/GenBank/DDBJ databases">
        <authorList>
            <person name="Schelkunov M.I."/>
        </authorList>
    </citation>
    <scope>NUCLEOTIDE SEQUENCE</scope>
    <source>
        <strain evidence="8">Hsosn_3</strain>
        <tissue evidence="8">Leaf</tissue>
    </source>
</reference>
<protein>
    <recommendedName>
        <fullName evidence="6">O-fucosyltransferase family protein</fullName>
    </recommendedName>
</protein>
<organism evidence="8 9">
    <name type="scientific">Heracleum sosnowskyi</name>
    <dbReference type="NCBI Taxonomy" id="360622"/>
    <lineage>
        <taxon>Eukaryota</taxon>
        <taxon>Viridiplantae</taxon>
        <taxon>Streptophyta</taxon>
        <taxon>Embryophyta</taxon>
        <taxon>Tracheophyta</taxon>
        <taxon>Spermatophyta</taxon>
        <taxon>Magnoliopsida</taxon>
        <taxon>eudicotyledons</taxon>
        <taxon>Gunneridae</taxon>
        <taxon>Pentapetalae</taxon>
        <taxon>asterids</taxon>
        <taxon>campanulids</taxon>
        <taxon>Apiales</taxon>
        <taxon>Apiaceae</taxon>
        <taxon>Apioideae</taxon>
        <taxon>apioid superclade</taxon>
        <taxon>Tordylieae</taxon>
        <taxon>Tordyliinae</taxon>
        <taxon>Heracleum</taxon>
    </lineage>
</organism>
<evidence type="ECO:0000313" key="9">
    <source>
        <dbReference type="Proteomes" id="UP001237642"/>
    </source>
</evidence>
<keyword evidence="4" id="KW-0294">Fucose metabolism</keyword>
<dbReference type="AlphaFoldDB" id="A0AAD8IM90"/>
<keyword evidence="3" id="KW-0808">Transferase</keyword>
<gene>
    <name evidence="8" type="ORF">POM88_016565</name>
</gene>
<reference evidence="8" key="1">
    <citation type="submission" date="2023-02" db="EMBL/GenBank/DDBJ databases">
        <title>Genome of toxic invasive species Heracleum sosnowskyi carries increased number of genes despite the absence of recent whole-genome duplications.</title>
        <authorList>
            <person name="Schelkunov M."/>
            <person name="Shtratnikova V."/>
            <person name="Makarenko M."/>
            <person name="Klepikova A."/>
            <person name="Omelchenko D."/>
            <person name="Novikova G."/>
            <person name="Obukhova E."/>
            <person name="Bogdanov V."/>
            <person name="Penin A."/>
            <person name="Logacheva M."/>
        </authorList>
    </citation>
    <scope>NUCLEOTIDE SEQUENCE</scope>
    <source>
        <strain evidence="8">Hsosn_3</strain>
        <tissue evidence="8">Leaf</tissue>
    </source>
</reference>
<dbReference type="PANTHER" id="PTHR31288:SF26">
    <property type="entry name" value="O-FUCOSYLTRANSFERASE FAMILY PROTEIN"/>
    <property type="match status" value="1"/>
</dbReference>
<dbReference type="InterPro" id="IPR024709">
    <property type="entry name" value="FucosylTrfase_pln"/>
</dbReference>
<evidence type="ECO:0000256" key="2">
    <source>
        <dbReference type="ARBA" id="ARBA00022676"/>
    </source>
</evidence>
<keyword evidence="9" id="KW-1185">Reference proteome</keyword>
<evidence type="ECO:0000256" key="6">
    <source>
        <dbReference type="ARBA" id="ARBA00030350"/>
    </source>
</evidence>
<evidence type="ECO:0000313" key="8">
    <source>
        <dbReference type="EMBL" id="KAK1388387.1"/>
    </source>
</evidence>
<feature type="transmembrane region" description="Helical" evidence="7">
    <location>
        <begin position="6"/>
        <end position="26"/>
    </location>
</feature>
<keyword evidence="7" id="KW-0812">Transmembrane</keyword>
<dbReference type="InterPro" id="IPR019378">
    <property type="entry name" value="GDP-Fuc_O-FucTrfase"/>
</dbReference>
<name>A0AAD8IM90_9APIA</name>
<comment type="caution">
    <text evidence="8">The sequence shown here is derived from an EMBL/GenBank/DDBJ whole genome shotgun (WGS) entry which is preliminary data.</text>
</comment>
<keyword evidence="7" id="KW-0472">Membrane</keyword>
<dbReference type="Pfam" id="PF10250">
    <property type="entry name" value="O-FucT"/>
    <property type="match status" value="1"/>
</dbReference>
<proteinExistence type="inferred from homology"/>
<accession>A0AAD8IM90</accession>
<dbReference type="EMBL" id="JAUIZM010000004">
    <property type="protein sequence ID" value="KAK1388387.1"/>
    <property type="molecule type" value="Genomic_DNA"/>
</dbReference>
<keyword evidence="5" id="KW-0119">Carbohydrate metabolism</keyword>
<keyword evidence="7" id="KW-1133">Transmembrane helix</keyword>
<evidence type="ECO:0000256" key="4">
    <source>
        <dbReference type="ARBA" id="ARBA00023253"/>
    </source>
</evidence>
<sequence length="412" mass="45997">MAILDIRQLVAGILTFSMFIMLGNMIKKDHFDPAFMDQVTYNTGDGSAVLSGQSLHKAPNPMEPWKNSVETVKPCWNKSTRGSGNQPKGYIIFSLTGGAHLHLSQVANAVLVAKQVKATLVLPGISGNKAGEKRDFGDVYDVHNFISKLNGTVNIAYRQPPELFGRKLPIARIPSLISEAYVTANLEPLFKRKGNLKIETYFSTPNMTKVEGMKYMNSVSCIVMFEALQLQAGLQELIDSVLEKLKTLNQESHGRFIAVDWRAEMLGTKRCQGTTTNGKKSCFIAPEVGQFLNMIGFEKNTTIYLTQDGWHRSLDALTNTFPNTYTKESLIPLDKVAKFSDFTDVIDFYVCSRSDVFVPAFSRLFYASVVGQRIALGKTQIYDPAQATSSDVDDYISFYISRKNHWAYSCFC</sequence>
<dbReference type="PANTHER" id="PTHR31288">
    <property type="entry name" value="O-FUCOSYLTRANSFERASE FAMILY PROTEIN"/>
    <property type="match status" value="1"/>
</dbReference>
<dbReference type="GO" id="GO:0016757">
    <property type="term" value="F:glycosyltransferase activity"/>
    <property type="evidence" value="ECO:0007669"/>
    <property type="project" value="UniProtKB-KW"/>
</dbReference>
<evidence type="ECO:0000256" key="5">
    <source>
        <dbReference type="ARBA" id="ARBA00023277"/>
    </source>
</evidence>
<dbReference type="Proteomes" id="UP001237642">
    <property type="component" value="Unassembled WGS sequence"/>
</dbReference>
<dbReference type="Gene3D" id="3.40.50.11350">
    <property type="match status" value="1"/>
</dbReference>
<dbReference type="GO" id="GO:0006004">
    <property type="term" value="P:fucose metabolic process"/>
    <property type="evidence" value="ECO:0007669"/>
    <property type="project" value="UniProtKB-KW"/>
</dbReference>